<comment type="caution">
    <text evidence="1">The sequence shown here is derived from an EMBL/GenBank/DDBJ whole genome shotgun (WGS) entry which is preliminary data.</text>
</comment>
<dbReference type="EMBL" id="LXQA010176695">
    <property type="protein sequence ID" value="MCI30053.1"/>
    <property type="molecule type" value="Genomic_DNA"/>
</dbReference>
<evidence type="ECO:0000313" key="2">
    <source>
        <dbReference type="Proteomes" id="UP000265520"/>
    </source>
</evidence>
<organism evidence="1 2">
    <name type="scientific">Trifolium medium</name>
    <dbReference type="NCBI Taxonomy" id="97028"/>
    <lineage>
        <taxon>Eukaryota</taxon>
        <taxon>Viridiplantae</taxon>
        <taxon>Streptophyta</taxon>
        <taxon>Embryophyta</taxon>
        <taxon>Tracheophyta</taxon>
        <taxon>Spermatophyta</taxon>
        <taxon>Magnoliopsida</taxon>
        <taxon>eudicotyledons</taxon>
        <taxon>Gunneridae</taxon>
        <taxon>Pentapetalae</taxon>
        <taxon>rosids</taxon>
        <taxon>fabids</taxon>
        <taxon>Fabales</taxon>
        <taxon>Fabaceae</taxon>
        <taxon>Papilionoideae</taxon>
        <taxon>50 kb inversion clade</taxon>
        <taxon>NPAAA clade</taxon>
        <taxon>Hologalegina</taxon>
        <taxon>IRL clade</taxon>
        <taxon>Trifolieae</taxon>
        <taxon>Trifolium</taxon>
    </lineage>
</organism>
<dbReference type="Proteomes" id="UP000265520">
    <property type="component" value="Unassembled WGS sequence"/>
</dbReference>
<proteinExistence type="predicted"/>
<evidence type="ECO:0000313" key="1">
    <source>
        <dbReference type="EMBL" id="MCI30053.1"/>
    </source>
</evidence>
<keyword evidence="2" id="KW-1185">Reference proteome</keyword>
<name>A0A392R0D2_9FABA</name>
<sequence length="93" mass="10835">MSNRRIEDLFRMCMLITELNLLTNALDSEIKYSNELIRISKMIEAENRWDYPIDKMTLAGLQSFKMVLDELMKLIARNADWLAIQGAPTQTQP</sequence>
<reference evidence="1 2" key="1">
    <citation type="journal article" date="2018" name="Front. Plant Sci.">
        <title>Red Clover (Trifolium pratense) and Zigzag Clover (T. medium) - A Picture of Genomic Similarities and Differences.</title>
        <authorList>
            <person name="Dluhosova J."/>
            <person name="Istvanek J."/>
            <person name="Nedelnik J."/>
            <person name="Repkova J."/>
        </authorList>
    </citation>
    <scope>NUCLEOTIDE SEQUENCE [LARGE SCALE GENOMIC DNA]</scope>
    <source>
        <strain evidence="2">cv. 10/8</strain>
        <tissue evidence="1">Leaf</tissue>
    </source>
</reference>
<accession>A0A392R0D2</accession>
<protein>
    <submittedName>
        <fullName evidence="1">Agamous-like MADS-box protein AGL62-like</fullName>
    </submittedName>
</protein>
<dbReference type="AlphaFoldDB" id="A0A392R0D2"/>